<gene>
    <name evidence="6" type="ORF">SAMN02745784_01087</name>
</gene>
<dbReference type="SUPFAM" id="SSF53850">
    <property type="entry name" value="Periplasmic binding protein-like II"/>
    <property type="match status" value="1"/>
</dbReference>
<dbReference type="RefSeq" id="WP_072974021.1">
    <property type="nucleotide sequence ID" value="NZ_FQTY01000003.1"/>
</dbReference>
<dbReference type="GeneID" id="90996092"/>
<evidence type="ECO:0000256" key="3">
    <source>
        <dbReference type="ARBA" id="ARBA00023125"/>
    </source>
</evidence>
<reference evidence="7" key="1">
    <citation type="submission" date="2016-11" db="EMBL/GenBank/DDBJ databases">
        <authorList>
            <person name="Varghese N."/>
            <person name="Submissions S."/>
        </authorList>
    </citation>
    <scope>NUCLEOTIDE SEQUENCE [LARGE SCALE GENOMIC DNA]</scope>
    <source>
        <strain evidence="7">DSM 18095</strain>
    </source>
</reference>
<organism evidence="6 7">
    <name type="scientific">Tissierella praeacuta DSM 18095</name>
    <dbReference type="NCBI Taxonomy" id="1123404"/>
    <lineage>
        <taxon>Bacteria</taxon>
        <taxon>Bacillati</taxon>
        <taxon>Bacillota</taxon>
        <taxon>Tissierellia</taxon>
        <taxon>Tissierellales</taxon>
        <taxon>Tissierellaceae</taxon>
        <taxon>Tissierella</taxon>
    </lineage>
</organism>
<evidence type="ECO:0000259" key="5">
    <source>
        <dbReference type="PROSITE" id="PS50931"/>
    </source>
</evidence>
<proteinExistence type="inferred from homology"/>
<feature type="domain" description="HTH lysR-type" evidence="5">
    <location>
        <begin position="1"/>
        <end position="58"/>
    </location>
</feature>
<dbReference type="EMBL" id="FQTY01000003">
    <property type="protein sequence ID" value="SHE56134.1"/>
    <property type="molecule type" value="Genomic_DNA"/>
</dbReference>
<dbReference type="PANTHER" id="PTHR30126:SF39">
    <property type="entry name" value="HTH-TYPE TRANSCRIPTIONAL REGULATOR CYSL"/>
    <property type="match status" value="1"/>
</dbReference>
<evidence type="ECO:0000313" key="6">
    <source>
        <dbReference type="EMBL" id="SHE56134.1"/>
    </source>
</evidence>
<sequence length="300" mass="34944">MTIRHLRIFIEVADNGKMSVAAEKLFISQPTVSQTIRELEEHYGVLLFERLCKRLHITPEGERLLSYARKVVKQYDDLEEKMFSINGITKIYIGATITIGNCLLSDIILRIKENSPNIDPYAYVNNTSTIEERLLKSELDIALVEGKITNPNLICIPAVDDYLVLVCSNEHIFCKKQEINPWDLQDMDFVMRERGSGTRRLFEEYLMDNGITIKTRWETNCPGAMKNAIMEHQCLGVLSIRLVEEEIRNGMMHLINNPEFKWERNFSIVYHKDKIIDKAMEEVMEAIYQYKEIALLEKIY</sequence>
<dbReference type="PANTHER" id="PTHR30126">
    <property type="entry name" value="HTH-TYPE TRANSCRIPTIONAL REGULATOR"/>
    <property type="match status" value="1"/>
</dbReference>
<keyword evidence="2" id="KW-0805">Transcription regulation</keyword>
<evidence type="ECO:0000256" key="1">
    <source>
        <dbReference type="ARBA" id="ARBA00009437"/>
    </source>
</evidence>
<dbReference type="GO" id="GO:0000976">
    <property type="term" value="F:transcription cis-regulatory region binding"/>
    <property type="evidence" value="ECO:0007669"/>
    <property type="project" value="TreeGrafter"/>
</dbReference>
<dbReference type="GO" id="GO:0003700">
    <property type="term" value="F:DNA-binding transcription factor activity"/>
    <property type="evidence" value="ECO:0007669"/>
    <property type="project" value="InterPro"/>
</dbReference>
<evidence type="ECO:0000313" key="7">
    <source>
        <dbReference type="Proteomes" id="UP000184114"/>
    </source>
</evidence>
<dbReference type="Pfam" id="PF00126">
    <property type="entry name" value="HTH_1"/>
    <property type="match status" value="1"/>
</dbReference>
<dbReference type="PROSITE" id="PS50931">
    <property type="entry name" value="HTH_LYSR"/>
    <property type="match status" value="1"/>
</dbReference>
<dbReference type="STRING" id="1123404.SAMN02745784_01087"/>
<dbReference type="Gene3D" id="1.10.10.10">
    <property type="entry name" value="Winged helix-like DNA-binding domain superfamily/Winged helix DNA-binding domain"/>
    <property type="match status" value="1"/>
</dbReference>
<keyword evidence="3 6" id="KW-0238">DNA-binding</keyword>
<dbReference type="Pfam" id="PF03466">
    <property type="entry name" value="LysR_substrate"/>
    <property type="match status" value="1"/>
</dbReference>
<dbReference type="InterPro" id="IPR005119">
    <property type="entry name" value="LysR_subst-bd"/>
</dbReference>
<accession>A0A1M4UHJ9</accession>
<dbReference type="Gene3D" id="3.40.190.290">
    <property type="match status" value="1"/>
</dbReference>
<protein>
    <submittedName>
        <fullName evidence="6">DNA-binding transcriptional regulator, LysR family</fullName>
    </submittedName>
</protein>
<evidence type="ECO:0000256" key="2">
    <source>
        <dbReference type="ARBA" id="ARBA00023015"/>
    </source>
</evidence>
<dbReference type="FunFam" id="1.10.10.10:FF:000001">
    <property type="entry name" value="LysR family transcriptional regulator"/>
    <property type="match status" value="1"/>
</dbReference>
<dbReference type="Proteomes" id="UP000184114">
    <property type="component" value="Unassembled WGS sequence"/>
</dbReference>
<comment type="similarity">
    <text evidence="1">Belongs to the LysR transcriptional regulatory family.</text>
</comment>
<keyword evidence="7" id="KW-1185">Reference proteome</keyword>
<dbReference type="InterPro" id="IPR036390">
    <property type="entry name" value="WH_DNA-bd_sf"/>
</dbReference>
<evidence type="ECO:0000256" key="4">
    <source>
        <dbReference type="ARBA" id="ARBA00023163"/>
    </source>
</evidence>
<dbReference type="SUPFAM" id="SSF46785">
    <property type="entry name" value="Winged helix' DNA-binding domain"/>
    <property type="match status" value="1"/>
</dbReference>
<dbReference type="InterPro" id="IPR036388">
    <property type="entry name" value="WH-like_DNA-bd_sf"/>
</dbReference>
<dbReference type="InterPro" id="IPR000847">
    <property type="entry name" value="LysR_HTH_N"/>
</dbReference>
<name>A0A1M4UHJ9_9FIRM</name>
<keyword evidence="4" id="KW-0804">Transcription</keyword>
<dbReference type="AlphaFoldDB" id="A0A1M4UHJ9"/>
<dbReference type="PRINTS" id="PR00039">
    <property type="entry name" value="HTHLYSR"/>
</dbReference>